<feature type="compositionally biased region" description="Polar residues" evidence="2">
    <location>
        <begin position="62"/>
        <end position="73"/>
    </location>
</feature>
<keyword evidence="5" id="KW-1185">Reference proteome</keyword>
<dbReference type="Gene3D" id="3.30.160.60">
    <property type="entry name" value="Classic Zinc Finger"/>
    <property type="match status" value="1"/>
</dbReference>
<name>A0A8K0SI95_9HYPO</name>
<dbReference type="PANTHER" id="PTHR46179">
    <property type="entry name" value="ZINC FINGER PROTEIN"/>
    <property type="match status" value="1"/>
</dbReference>
<feature type="compositionally biased region" description="Polar residues" evidence="2">
    <location>
        <begin position="256"/>
        <end position="265"/>
    </location>
</feature>
<keyword evidence="1" id="KW-0862">Zinc</keyword>
<proteinExistence type="predicted"/>
<feature type="region of interest" description="Disordered" evidence="2">
    <location>
        <begin position="478"/>
        <end position="499"/>
    </location>
</feature>
<dbReference type="EMBL" id="JAGPNK010000009">
    <property type="protein sequence ID" value="KAH7313253.1"/>
    <property type="molecule type" value="Genomic_DNA"/>
</dbReference>
<dbReference type="InterPro" id="IPR036236">
    <property type="entry name" value="Znf_C2H2_sf"/>
</dbReference>
<feature type="compositionally biased region" description="Acidic residues" evidence="2">
    <location>
        <begin position="111"/>
        <end position="126"/>
    </location>
</feature>
<sequence>MTTAAQRTEDHNSHQTPQSQLISAPSPYDTGEDFPHSPPMQPLRLRLEPVSSPPPEIPPAQVSFSPNPIGSRTKSNRPKIHHISGDAVLIKYLGNGTRPDVAATAAHEALDQGDGDGDDDETEEGNESDKTHSLASIDYDSVAQAPGRSMGIHQPPSTTVAKDLRNLAAGALLQTLAASSPPPSSKHQFTAEISNSAQQLSLNDEQRHAYITPAPYLSKDATRPLSDHHPNGSSPAAMLTPASGELPPLQMDSPKSESNAQSLPSIRSTFGDINRLTTEVHGPCDQDNSPRHVPGTGFVRSPSAIHRLPTIAPSHVSPPISPSDGYQRGLPSPRPTPGGGSYYYAGTGFHNRPSADYGSSIGGDTPGAEHSVPTPATSTTSTSVADRMSIDGITNPVGQYVCTVAGCNAPPFQTQYLLNSHANVHSSERPHYCRVPGCHRGEAGKGFKRKNEMIRHGLVHDSPGYVCPFCPDREHKYPRPDNLQRHVRVHHVDKNKDDPLLREVLSQRPDGPNRGRRRRGAAS</sequence>
<evidence type="ECO:0000313" key="4">
    <source>
        <dbReference type="EMBL" id="KAH7313253.1"/>
    </source>
</evidence>
<dbReference type="SUPFAM" id="SSF57667">
    <property type="entry name" value="beta-beta-alpha zinc fingers"/>
    <property type="match status" value="1"/>
</dbReference>
<feature type="compositionally biased region" description="Low complexity" evidence="2">
    <location>
        <begin position="371"/>
        <end position="384"/>
    </location>
</feature>
<dbReference type="SMART" id="SM00355">
    <property type="entry name" value="ZnF_C2H2"/>
    <property type="match status" value="3"/>
</dbReference>
<feature type="region of interest" description="Disordered" evidence="2">
    <location>
        <begin position="110"/>
        <end position="136"/>
    </location>
</feature>
<dbReference type="AlphaFoldDB" id="A0A8K0SI95"/>
<feature type="domain" description="C2H2-type" evidence="3">
    <location>
        <begin position="400"/>
        <end position="430"/>
    </location>
</feature>
<feature type="region of interest" description="Disordered" evidence="2">
    <location>
        <begin position="504"/>
        <end position="523"/>
    </location>
</feature>
<evidence type="ECO:0000313" key="5">
    <source>
        <dbReference type="Proteomes" id="UP000813444"/>
    </source>
</evidence>
<evidence type="ECO:0000256" key="1">
    <source>
        <dbReference type="PROSITE-ProRule" id="PRU00042"/>
    </source>
</evidence>
<dbReference type="GO" id="GO:0008270">
    <property type="term" value="F:zinc ion binding"/>
    <property type="evidence" value="ECO:0007669"/>
    <property type="project" value="UniProtKB-KW"/>
</dbReference>
<evidence type="ECO:0000256" key="2">
    <source>
        <dbReference type="SAM" id="MobiDB-lite"/>
    </source>
</evidence>
<dbReference type="Proteomes" id="UP000813444">
    <property type="component" value="Unassembled WGS sequence"/>
</dbReference>
<dbReference type="GO" id="GO:0005634">
    <property type="term" value="C:nucleus"/>
    <property type="evidence" value="ECO:0007669"/>
    <property type="project" value="TreeGrafter"/>
</dbReference>
<feature type="region of interest" description="Disordered" evidence="2">
    <location>
        <begin position="355"/>
        <end position="384"/>
    </location>
</feature>
<evidence type="ECO:0000259" key="3">
    <source>
        <dbReference type="PROSITE" id="PS50157"/>
    </source>
</evidence>
<dbReference type="PROSITE" id="PS50157">
    <property type="entry name" value="ZINC_FINGER_C2H2_2"/>
    <property type="match status" value="1"/>
</dbReference>
<dbReference type="GO" id="GO:0006357">
    <property type="term" value="P:regulation of transcription by RNA polymerase II"/>
    <property type="evidence" value="ECO:0007669"/>
    <property type="project" value="TreeGrafter"/>
</dbReference>
<keyword evidence="1" id="KW-0863">Zinc-finger</keyword>
<dbReference type="InterPro" id="IPR051061">
    <property type="entry name" value="Zinc_finger_trans_reg"/>
</dbReference>
<reference evidence="4" key="1">
    <citation type="journal article" date="2021" name="Nat. Commun.">
        <title>Genetic determinants of endophytism in the Arabidopsis root mycobiome.</title>
        <authorList>
            <person name="Mesny F."/>
            <person name="Miyauchi S."/>
            <person name="Thiergart T."/>
            <person name="Pickel B."/>
            <person name="Atanasova L."/>
            <person name="Karlsson M."/>
            <person name="Huettel B."/>
            <person name="Barry K.W."/>
            <person name="Haridas S."/>
            <person name="Chen C."/>
            <person name="Bauer D."/>
            <person name="Andreopoulos W."/>
            <person name="Pangilinan J."/>
            <person name="LaButti K."/>
            <person name="Riley R."/>
            <person name="Lipzen A."/>
            <person name="Clum A."/>
            <person name="Drula E."/>
            <person name="Henrissat B."/>
            <person name="Kohler A."/>
            <person name="Grigoriev I.V."/>
            <person name="Martin F.M."/>
            <person name="Hacquard S."/>
        </authorList>
    </citation>
    <scope>NUCLEOTIDE SEQUENCE</scope>
    <source>
        <strain evidence="4">MPI-CAGE-CH-0235</strain>
    </source>
</reference>
<protein>
    <recommendedName>
        <fullName evidence="3">C2H2-type domain-containing protein</fullName>
    </recommendedName>
</protein>
<feature type="compositionally biased region" description="Polar residues" evidence="2">
    <location>
        <begin position="14"/>
        <end position="23"/>
    </location>
</feature>
<dbReference type="InterPro" id="IPR013087">
    <property type="entry name" value="Znf_C2H2_type"/>
</dbReference>
<feature type="region of interest" description="Disordered" evidence="2">
    <location>
        <begin position="218"/>
        <end position="265"/>
    </location>
</feature>
<dbReference type="PANTHER" id="PTHR46179:SF19">
    <property type="entry name" value="C2H2 FINGER DOMAIN TRANSCRIPTION FACTOR (EUROFUNG)-RELATED"/>
    <property type="match status" value="1"/>
</dbReference>
<keyword evidence="1" id="KW-0479">Metal-binding</keyword>
<comment type="caution">
    <text evidence="4">The sequence shown here is derived from an EMBL/GenBank/DDBJ whole genome shotgun (WGS) entry which is preliminary data.</text>
</comment>
<feature type="compositionally biased region" description="Basic residues" evidence="2">
    <location>
        <begin position="514"/>
        <end position="523"/>
    </location>
</feature>
<dbReference type="OrthoDB" id="6077919at2759"/>
<organism evidence="4 5">
    <name type="scientific">Stachybotrys elegans</name>
    <dbReference type="NCBI Taxonomy" id="80388"/>
    <lineage>
        <taxon>Eukaryota</taxon>
        <taxon>Fungi</taxon>
        <taxon>Dikarya</taxon>
        <taxon>Ascomycota</taxon>
        <taxon>Pezizomycotina</taxon>
        <taxon>Sordariomycetes</taxon>
        <taxon>Hypocreomycetidae</taxon>
        <taxon>Hypocreales</taxon>
        <taxon>Stachybotryaceae</taxon>
        <taxon>Stachybotrys</taxon>
    </lineage>
</organism>
<gene>
    <name evidence="4" type="ORF">B0I35DRAFT_268318</name>
</gene>
<accession>A0A8K0SI95</accession>
<feature type="region of interest" description="Disordered" evidence="2">
    <location>
        <begin position="1"/>
        <end position="81"/>
    </location>
</feature>
<feature type="compositionally biased region" description="Basic and acidic residues" evidence="2">
    <location>
        <begin position="220"/>
        <end position="230"/>
    </location>
</feature>
<feature type="region of interest" description="Disordered" evidence="2">
    <location>
        <begin position="278"/>
        <end position="339"/>
    </location>
</feature>